<evidence type="ECO:0000256" key="20">
    <source>
        <dbReference type="ARBA" id="ARBA00023134"/>
    </source>
</evidence>
<keyword evidence="14" id="KW-0732">Signal</keyword>
<feature type="compositionally biased region" description="Polar residues" evidence="33">
    <location>
        <begin position="201"/>
        <end position="210"/>
    </location>
</feature>
<name>A0AAW1AMF4_CROAD</name>
<comment type="caution">
    <text evidence="35">The sequence shown here is derived from an EMBL/GenBank/DDBJ whole genome shotgun (WGS) entry which is preliminary data.</text>
</comment>
<evidence type="ECO:0000256" key="16">
    <source>
        <dbReference type="ARBA" id="ARBA00022776"/>
    </source>
</evidence>
<keyword evidence="19" id="KW-0496">Mitochondrion</keyword>
<evidence type="ECO:0000256" key="10">
    <source>
        <dbReference type="ARBA" id="ARBA00022475"/>
    </source>
</evidence>
<evidence type="ECO:0000256" key="21">
    <source>
        <dbReference type="ARBA" id="ARBA00023136"/>
    </source>
</evidence>
<dbReference type="PROSITE" id="PS51419">
    <property type="entry name" value="RAB"/>
    <property type="match status" value="1"/>
</dbReference>
<keyword evidence="21 34" id="KW-0472">Membrane</keyword>
<dbReference type="GO" id="GO:0055038">
    <property type="term" value="C:recycling endosome membrane"/>
    <property type="evidence" value="ECO:0007669"/>
    <property type="project" value="UniProtKB-SubCell"/>
</dbReference>
<dbReference type="FunFam" id="3.40.50.300:FF:000363">
    <property type="entry name" value="Secretion related GTPase srgA"/>
    <property type="match status" value="1"/>
</dbReference>
<sequence length="381" mass="42495">MAKSYDHLFKLLLIGDSGVGKTCLIIRFSEDSFSGTYISTIGIDFKIRTVEVEGKRIKLQVWDTAGQERFKTITTAYYRGAMGIILVYDITDEKSFENIQNWMKSIKENASAGVERLLLGNKCDMEVKRKVSRDQAEKLCREHGIRFFETSAKSSLNVEEAFNTLARDILLRSIKKSAQLPKRPLELKATPKSSSKCSSKTGSARAQPNELSPLRSARQPSPRSLATECTARVRRKRRGRMGSRWRLALGALLGFLVAPSRSAEGIAENDAKAPASLTGTTPCWRREDFVVTTQCAPCTSFQIKTMSECGVTGFVEQINCGVSKKGEFKSCRSLEMETRIFWNFEGAMLGTAAVFALLVVCRQRVLDGKALEKVRKQIESI</sequence>
<dbReference type="PROSITE" id="PS51421">
    <property type="entry name" value="RAS"/>
    <property type="match status" value="1"/>
</dbReference>
<dbReference type="GO" id="GO:0005813">
    <property type="term" value="C:centrosome"/>
    <property type="evidence" value="ECO:0007669"/>
    <property type="project" value="UniProtKB-SubCell"/>
</dbReference>
<evidence type="ECO:0000256" key="29">
    <source>
        <dbReference type="ARBA" id="ARBA00058368"/>
    </source>
</evidence>
<keyword evidence="13 34" id="KW-0812">Transmembrane</keyword>
<evidence type="ECO:0000256" key="11">
    <source>
        <dbReference type="ARBA" id="ARBA00022490"/>
    </source>
</evidence>
<evidence type="ECO:0000256" key="33">
    <source>
        <dbReference type="SAM" id="MobiDB-lite"/>
    </source>
</evidence>
<evidence type="ECO:0000256" key="8">
    <source>
        <dbReference type="ARBA" id="ARBA00011984"/>
    </source>
</evidence>
<keyword evidence="22" id="KW-0206">Cytoskeleton</keyword>
<comment type="similarity">
    <text evidence="7">Belongs to the small GTPase superfamily. Rab family.</text>
</comment>
<evidence type="ECO:0000256" key="2">
    <source>
        <dbReference type="ARBA" id="ARBA00004186"/>
    </source>
</evidence>
<keyword evidence="25" id="KW-0131">Cell cycle</keyword>
<keyword evidence="16" id="KW-0498">Mitosis</keyword>
<evidence type="ECO:0000256" key="32">
    <source>
        <dbReference type="ARBA" id="ARBA00068227"/>
    </source>
</evidence>
<evidence type="ECO:0000256" key="13">
    <source>
        <dbReference type="ARBA" id="ARBA00022692"/>
    </source>
</evidence>
<feature type="region of interest" description="Disordered" evidence="33">
    <location>
        <begin position="182"/>
        <end position="233"/>
    </location>
</feature>
<keyword evidence="20" id="KW-0342">GTP-binding</keyword>
<evidence type="ECO:0000256" key="4">
    <source>
        <dbReference type="ARBA" id="ARBA00004342"/>
    </source>
</evidence>
<dbReference type="GO" id="GO:0005819">
    <property type="term" value="C:spindle"/>
    <property type="evidence" value="ECO:0007669"/>
    <property type="project" value="UniProtKB-SubCell"/>
</dbReference>
<dbReference type="InterPro" id="IPR001806">
    <property type="entry name" value="Small_GTPase"/>
</dbReference>
<proteinExistence type="inferred from homology"/>
<dbReference type="Gene3D" id="3.40.50.300">
    <property type="entry name" value="P-loop containing nucleotide triphosphate hydrolases"/>
    <property type="match status" value="1"/>
</dbReference>
<evidence type="ECO:0000256" key="30">
    <source>
        <dbReference type="ARBA" id="ARBA00060886"/>
    </source>
</evidence>
<evidence type="ECO:0000256" key="3">
    <source>
        <dbReference type="ARBA" id="ARBA00004300"/>
    </source>
</evidence>
<dbReference type="SMART" id="SM00175">
    <property type="entry name" value="RAB"/>
    <property type="match status" value="1"/>
</dbReference>
<keyword evidence="24" id="KW-0636">Prenylation</keyword>
<keyword evidence="9" id="KW-0813">Transport</keyword>
<evidence type="ECO:0000256" key="23">
    <source>
        <dbReference type="ARBA" id="ARBA00023288"/>
    </source>
</evidence>
<reference evidence="35 36" key="1">
    <citation type="journal article" date="2024" name="Proc. Natl. Acad. Sci. U.S.A.">
        <title>The genetic regulatory architecture and epigenomic basis for age-related changes in rattlesnake venom.</title>
        <authorList>
            <person name="Hogan M.P."/>
            <person name="Holding M.L."/>
            <person name="Nystrom G.S."/>
            <person name="Colston T.J."/>
            <person name="Bartlett D.A."/>
            <person name="Mason A.J."/>
            <person name="Ellsworth S.A."/>
            <person name="Rautsaw R.M."/>
            <person name="Lawrence K.C."/>
            <person name="Strickland J.L."/>
            <person name="He B."/>
            <person name="Fraser P."/>
            <person name="Margres M.J."/>
            <person name="Gilbert D.M."/>
            <person name="Gibbs H.L."/>
            <person name="Parkinson C.L."/>
            <person name="Rokyta D.R."/>
        </authorList>
    </citation>
    <scope>NUCLEOTIDE SEQUENCE [LARGE SCALE GENOMIC DNA]</scope>
    <source>
        <strain evidence="35">DRR0105</strain>
    </source>
</reference>
<gene>
    <name evidence="35" type="ORF">NXF25_018380</name>
</gene>
<dbReference type="GO" id="GO:0051301">
    <property type="term" value="P:cell division"/>
    <property type="evidence" value="ECO:0007669"/>
    <property type="project" value="UniProtKB-KW"/>
</dbReference>
<dbReference type="GO" id="GO:0005886">
    <property type="term" value="C:plasma membrane"/>
    <property type="evidence" value="ECO:0007669"/>
    <property type="project" value="UniProtKB-SubCell"/>
</dbReference>
<keyword evidence="36" id="KW-1185">Reference proteome</keyword>
<evidence type="ECO:0000256" key="27">
    <source>
        <dbReference type="ARBA" id="ARBA00039501"/>
    </source>
</evidence>
<keyword evidence="12" id="KW-0132">Cell division</keyword>
<dbReference type="SMART" id="SM00177">
    <property type="entry name" value="ARF"/>
    <property type="match status" value="1"/>
</dbReference>
<evidence type="ECO:0000256" key="26">
    <source>
        <dbReference type="ARBA" id="ARBA00025701"/>
    </source>
</evidence>
<evidence type="ECO:0000256" key="28">
    <source>
        <dbReference type="ARBA" id="ARBA00047660"/>
    </source>
</evidence>
<dbReference type="SMART" id="SM00176">
    <property type="entry name" value="RAN"/>
    <property type="match status" value="1"/>
</dbReference>
<dbReference type="InterPro" id="IPR008657">
    <property type="entry name" value="JTB"/>
</dbReference>
<comment type="subunit">
    <text evidence="31">Interacts with AURKA, AURKB, BIRC5 and INCENP. May be a component of the CPC at least composed of BIRC5/survivin, CDCA8/borealin, INCENP and AURKB/Aurora-B.</text>
</comment>
<evidence type="ECO:0000256" key="22">
    <source>
        <dbReference type="ARBA" id="ARBA00023212"/>
    </source>
</evidence>
<feature type="transmembrane region" description="Helical" evidence="34">
    <location>
        <begin position="340"/>
        <end position="361"/>
    </location>
</feature>
<dbReference type="Proteomes" id="UP001474421">
    <property type="component" value="Unassembled WGS sequence"/>
</dbReference>
<dbReference type="AlphaFoldDB" id="A0AAW1AMF4"/>
<evidence type="ECO:0000256" key="34">
    <source>
        <dbReference type="SAM" id="Phobius"/>
    </source>
</evidence>
<dbReference type="Gene3D" id="3.30.720.220">
    <property type="match status" value="1"/>
</dbReference>
<dbReference type="PANTHER" id="PTHR47980">
    <property type="entry name" value="LD44762P"/>
    <property type="match status" value="1"/>
</dbReference>
<evidence type="ECO:0000256" key="7">
    <source>
        <dbReference type="ARBA" id="ARBA00006270"/>
    </source>
</evidence>
<evidence type="ECO:0000256" key="6">
    <source>
        <dbReference type="ARBA" id="ARBA00004565"/>
    </source>
</evidence>
<dbReference type="Pfam" id="PF00071">
    <property type="entry name" value="Ras"/>
    <property type="match status" value="1"/>
</dbReference>
<keyword evidence="15" id="KW-0547">Nucleotide-binding</keyword>
<dbReference type="GO" id="GO:0005739">
    <property type="term" value="C:mitochondrion"/>
    <property type="evidence" value="ECO:0007669"/>
    <property type="project" value="UniProtKB-SubCell"/>
</dbReference>
<comment type="similarity">
    <text evidence="30">Belongs to the JTB family.</text>
</comment>
<dbReference type="FunFam" id="3.30.720.220:FF:000001">
    <property type="entry name" value="Jumping translocation breakpoint"/>
    <property type="match status" value="1"/>
</dbReference>
<evidence type="ECO:0000256" key="18">
    <source>
        <dbReference type="ARBA" id="ARBA00022989"/>
    </source>
</evidence>
<dbReference type="InterPro" id="IPR027417">
    <property type="entry name" value="P-loop_NTPase"/>
</dbReference>
<comment type="subcellular location">
    <subcellularLocation>
        <location evidence="4">Cell membrane</location>
        <topology evidence="4">Lipid-anchor</topology>
        <orientation evidence="4">Cytoplasmic side</orientation>
    </subcellularLocation>
    <subcellularLocation>
        <location evidence="3">Cytoplasm</location>
        <location evidence="3">Cytoskeleton</location>
        <location evidence="3">Microtubule organizing center</location>
        <location evidence="3">Centrosome</location>
    </subcellularLocation>
    <subcellularLocation>
        <location evidence="2">Cytoplasm</location>
        <location evidence="2">Cytoskeleton</location>
        <location evidence="2">Spindle</location>
    </subcellularLocation>
    <subcellularLocation>
        <location evidence="26">Cytoplasmic vesicle membrane</location>
        <topology evidence="26">Lipid-anchor</topology>
        <orientation evidence="26">Cytoplasmic side</orientation>
    </subcellularLocation>
    <subcellularLocation>
        <location evidence="5">Membrane</location>
        <topology evidence="5">Single-pass type I membrane protein</topology>
    </subcellularLocation>
    <subcellularLocation>
        <location evidence="1">Mitochondrion</location>
    </subcellularLocation>
    <subcellularLocation>
        <location evidence="6">Recycling endosome membrane</location>
    </subcellularLocation>
</comment>
<dbReference type="SMART" id="SM00173">
    <property type="entry name" value="RAS"/>
    <property type="match status" value="1"/>
</dbReference>
<evidence type="ECO:0000256" key="5">
    <source>
        <dbReference type="ARBA" id="ARBA00004479"/>
    </source>
</evidence>
<keyword evidence="10" id="KW-1003">Cell membrane</keyword>
<dbReference type="GO" id="GO:0005525">
    <property type="term" value="F:GTP binding"/>
    <property type="evidence" value="ECO:0007669"/>
    <property type="project" value="UniProtKB-KW"/>
</dbReference>
<evidence type="ECO:0000313" key="36">
    <source>
        <dbReference type="Proteomes" id="UP001474421"/>
    </source>
</evidence>
<evidence type="ECO:0000256" key="17">
    <source>
        <dbReference type="ARBA" id="ARBA00022927"/>
    </source>
</evidence>
<dbReference type="SUPFAM" id="SSF52540">
    <property type="entry name" value="P-loop containing nucleoside triphosphate hydrolases"/>
    <property type="match status" value="1"/>
</dbReference>
<dbReference type="Pfam" id="PF05439">
    <property type="entry name" value="JTB"/>
    <property type="match status" value="1"/>
</dbReference>
<evidence type="ECO:0000256" key="15">
    <source>
        <dbReference type="ARBA" id="ARBA00022741"/>
    </source>
</evidence>
<accession>A0AAW1AMF4</accession>
<organism evidence="35 36">
    <name type="scientific">Crotalus adamanteus</name>
    <name type="common">Eastern diamondback rattlesnake</name>
    <dbReference type="NCBI Taxonomy" id="8729"/>
    <lineage>
        <taxon>Eukaryota</taxon>
        <taxon>Metazoa</taxon>
        <taxon>Chordata</taxon>
        <taxon>Craniata</taxon>
        <taxon>Vertebrata</taxon>
        <taxon>Euteleostomi</taxon>
        <taxon>Lepidosauria</taxon>
        <taxon>Squamata</taxon>
        <taxon>Bifurcata</taxon>
        <taxon>Unidentata</taxon>
        <taxon>Episquamata</taxon>
        <taxon>Toxicofera</taxon>
        <taxon>Serpentes</taxon>
        <taxon>Colubroidea</taxon>
        <taxon>Viperidae</taxon>
        <taxon>Crotalinae</taxon>
        <taxon>Crotalus</taxon>
    </lineage>
</organism>
<keyword evidence="18 34" id="KW-1133">Transmembrane helix</keyword>
<dbReference type="InterPro" id="IPR005225">
    <property type="entry name" value="Small_GTP-bd"/>
</dbReference>
<keyword evidence="23" id="KW-0449">Lipoprotein</keyword>
<comment type="function">
    <text evidence="29">Required for normal cytokinesis during mitosis. Plays a role in the regulation of cell proliferation. May be a component of the chromosomal passenger complex (CPC), a complex that acts as a key regulator of mitosis. The CPC complex has essential functions at the centromere in ensuring correct chromosome alignment and segregation and is required for chromatin-induced microtubule stabilization and spindle assembly. Increases AURKB activity. Inhibits apoptosis induced by TGFB1. Overexpression induces swelling of mitochondria and reduces mitochondrial membrane potential.</text>
</comment>
<dbReference type="GO" id="GO:0003925">
    <property type="term" value="F:G protein activity"/>
    <property type="evidence" value="ECO:0007669"/>
    <property type="project" value="UniProtKB-EC"/>
</dbReference>
<dbReference type="NCBIfam" id="TIGR00231">
    <property type="entry name" value="small_GTP"/>
    <property type="match status" value="1"/>
</dbReference>
<dbReference type="PRINTS" id="PR00449">
    <property type="entry name" value="RASTRNSFRMNG"/>
</dbReference>
<dbReference type="CDD" id="cd01867">
    <property type="entry name" value="Rab8_Rab10_Rab13_like"/>
    <property type="match status" value="1"/>
</dbReference>
<evidence type="ECO:0000256" key="24">
    <source>
        <dbReference type="ARBA" id="ARBA00023289"/>
    </source>
</evidence>
<evidence type="ECO:0000256" key="9">
    <source>
        <dbReference type="ARBA" id="ARBA00022448"/>
    </source>
</evidence>
<keyword evidence="11" id="KW-0963">Cytoplasm</keyword>
<protein>
    <recommendedName>
        <fullName evidence="32">Protein JTB</fullName>
        <ecNumber evidence="8">3.6.5.2</ecNumber>
    </recommendedName>
    <alternativeName>
        <fullName evidence="27">Ras-related protein Rab-13</fullName>
    </alternativeName>
</protein>
<evidence type="ECO:0000256" key="14">
    <source>
        <dbReference type="ARBA" id="ARBA00022729"/>
    </source>
</evidence>
<comment type="catalytic activity">
    <reaction evidence="28">
        <text>GTP + H2O = GDP + phosphate + H(+)</text>
        <dbReference type="Rhea" id="RHEA:19669"/>
        <dbReference type="ChEBI" id="CHEBI:15377"/>
        <dbReference type="ChEBI" id="CHEBI:15378"/>
        <dbReference type="ChEBI" id="CHEBI:37565"/>
        <dbReference type="ChEBI" id="CHEBI:43474"/>
        <dbReference type="ChEBI" id="CHEBI:58189"/>
        <dbReference type="EC" id="3.6.5.2"/>
    </reaction>
    <physiologicalReaction direction="left-to-right" evidence="28">
        <dbReference type="Rhea" id="RHEA:19670"/>
    </physiologicalReaction>
</comment>
<evidence type="ECO:0000256" key="25">
    <source>
        <dbReference type="ARBA" id="ARBA00023306"/>
    </source>
</evidence>
<dbReference type="InterPro" id="IPR050305">
    <property type="entry name" value="Small_GTPase_Rab"/>
</dbReference>
<evidence type="ECO:0000313" key="35">
    <source>
        <dbReference type="EMBL" id="KAK9391050.1"/>
    </source>
</evidence>
<evidence type="ECO:0000256" key="31">
    <source>
        <dbReference type="ARBA" id="ARBA00063184"/>
    </source>
</evidence>
<dbReference type="PROSITE" id="PS51420">
    <property type="entry name" value="RHO"/>
    <property type="match status" value="1"/>
</dbReference>
<dbReference type="EMBL" id="JAOTOJ010000019">
    <property type="protein sequence ID" value="KAK9391050.1"/>
    <property type="molecule type" value="Genomic_DNA"/>
</dbReference>
<evidence type="ECO:0000256" key="12">
    <source>
        <dbReference type="ARBA" id="ARBA00022618"/>
    </source>
</evidence>
<dbReference type="SMART" id="SM00174">
    <property type="entry name" value="RHO"/>
    <property type="match status" value="1"/>
</dbReference>
<dbReference type="EC" id="3.6.5.2" evidence="8"/>
<dbReference type="GO" id="GO:0015031">
    <property type="term" value="P:protein transport"/>
    <property type="evidence" value="ECO:0007669"/>
    <property type="project" value="UniProtKB-KW"/>
</dbReference>
<dbReference type="PROSITE" id="PS51417">
    <property type="entry name" value="ARF"/>
    <property type="match status" value="1"/>
</dbReference>
<evidence type="ECO:0000256" key="19">
    <source>
        <dbReference type="ARBA" id="ARBA00023128"/>
    </source>
</evidence>
<evidence type="ECO:0000256" key="1">
    <source>
        <dbReference type="ARBA" id="ARBA00004173"/>
    </source>
</evidence>
<keyword evidence="17" id="KW-0653">Protein transport</keyword>